<keyword evidence="11" id="KW-0560">Oxidoreductase</keyword>
<evidence type="ECO:0000313" key="21">
    <source>
        <dbReference type="Proteomes" id="UP000504632"/>
    </source>
</evidence>
<protein>
    <recommendedName>
        <fullName evidence="18">NAD(P)H oxidoreductase RTN4IP1, mitochondrial</fullName>
    </recommendedName>
</protein>
<dbReference type="GO" id="GO:0008270">
    <property type="term" value="F:zinc ion binding"/>
    <property type="evidence" value="ECO:0007669"/>
    <property type="project" value="InterPro"/>
</dbReference>
<evidence type="ECO:0000256" key="6">
    <source>
        <dbReference type="ARBA" id="ARBA00022741"/>
    </source>
</evidence>
<keyword evidence="21" id="KW-1185">Reference proteome</keyword>
<sequence>MPAWVIDEYGRNDVLRFTDSALTPSVNFSSEVVIKVHATSLNPIDISMRGGYGSSVLKLRREPLSLGQRGSEFPVILGRDVSGVVVDCGSGVSLVNPGDEVWAAVPPWKQGSLAEFVILNENEVSVKPRSLSHAQAASIPYVASTAWSALVHAGGLNPDNTANKRVLIIGASGGVGTFSVQLLKAWGAHVTATCSTDAETLVRSLGADDVVDYRTGDSERQLQSREKFDVILDNVGGDTEKWALGLLRPWTGAKFITLVTPFIMNTDTLGLVDGLLLSGMTLHTKAITNVCRGVFYRWGIYAPDGSALDQIRELVDSGKILPVVESQFPFSEVPEAFLKVEGGHARGKTVITLIEEEEGVESVVPHEEEMPPPPQTSREHSTTSQAQDTTHSETKQPETAESLLEQAVLAQAVFAEAMAQSAQTAQAESPEPGEMMLPDIAGPVDTAQADTAQADTAQSVETSEDVKTETAEPVKMSQSDEEQLLDRAEPMELAQADIAPSVDTAQADIAPSVDTAQADIAPSVDTAQADIAPCVDTAQAVDSAEPVEMRETVQMEPEAAGEESADRSQANVTQSVERTPPDETVQSEDVMGVERERAETVQAEAAERQELSQPKDSGPQGEPPAGAGPANTA</sequence>
<dbReference type="InterPro" id="IPR002364">
    <property type="entry name" value="Quin_OxRdtase/zeta-crystal_CS"/>
</dbReference>
<dbReference type="FunFam" id="3.40.50.720:FF:000147">
    <property type="entry name" value="Reticulon-4-interacting protein 1 homolog, mitochondrial"/>
    <property type="match status" value="1"/>
</dbReference>
<evidence type="ECO:0000256" key="16">
    <source>
        <dbReference type="ARBA" id="ARBA00051102"/>
    </source>
</evidence>
<evidence type="ECO:0000256" key="7">
    <source>
        <dbReference type="ARBA" id="ARBA00022787"/>
    </source>
</evidence>
<dbReference type="PANTHER" id="PTHR11695:SF294">
    <property type="entry name" value="RETICULON-4-INTERACTING PROTEIN 1, MITOCHONDRIAL"/>
    <property type="match status" value="1"/>
</dbReference>
<evidence type="ECO:0000256" key="8">
    <source>
        <dbReference type="ARBA" id="ARBA00022857"/>
    </source>
</evidence>
<dbReference type="PANTHER" id="PTHR11695">
    <property type="entry name" value="ALCOHOL DEHYDROGENASE RELATED"/>
    <property type="match status" value="1"/>
</dbReference>
<evidence type="ECO:0000256" key="12">
    <source>
        <dbReference type="ARBA" id="ARBA00023128"/>
    </source>
</evidence>
<dbReference type="GO" id="GO:0007399">
    <property type="term" value="P:nervous system development"/>
    <property type="evidence" value="ECO:0007669"/>
    <property type="project" value="UniProtKB-KW"/>
</dbReference>
<dbReference type="InterPro" id="IPR036291">
    <property type="entry name" value="NAD(P)-bd_dom_sf"/>
</dbReference>
<evidence type="ECO:0000256" key="10">
    <source>
        <dbReference type="ARBA" id="ARBA00022946"/>
    </source>
</evidence>
<dbReference type="Pfam" id="PF08240">
    <property type="entry name" value="ADH_N"/>
    <property type="match status" value="1"/>
</dbReference>
<feature type="compositionally biased region" description="Low complexity" evidence="19">
    <location>
        <begin position="618"/>
        <end position="633"/>
    </location>
</feature>
<dbReference type="RefSeq" id="XP_030637572.1">
    <property type="nucleotide sequence ID" value="XM_030781712.1"/>
</dbReference>
<evidence type="ECO:0000256" key="17">
    <source>
        <dbReference type="ARBA" id="ARBA00051220"/>
    </source>
</evidence>
<comment type="catalytic activity">
    <reaction evidence="15">
        <text>a 3-demethylubiquinone + NADH + 2 H(+) = a 3-demethylubiquinol + NAD(+)</text>
        <dbReference type="Rhea" id="RHEA:83235"/>
        <dbReference type="Rhea" id="RHEA-COMP:10914"/>
        <dbReference type="Rhea" id="RHEA-COMP:19654"/>
        <dbReference type="ChEBI" id="CHEBI:15378"/>
        <dbReference type="ChEBI" id="CHEBI:57540"/>
        <dbReference type="ChEBI" id="CHEBI:57945"/>
        <dbReference type="ChEBI" id="CHEBI:84422"/>
        <dbReference type="ChEBI" id="CHEBI:231825"/>
    </reaction>
</comment>
<dbReference type="SUPFAM" id="SSF50129">
    <property type="entry name" value="GroES-like"/>
    <property type="match status" value="1"/>
</dbReference>
<comment type="subcellular location">
    <subcellularLocation>
        <location evidence="2">Mitochondrion matrix</location>
    </subcellularLocation>
    <subcellularLocation>
        <location evidence="1">Mitochondrion outer membrane</location>
    </subcellularLocation>
</comment>
<evidence type="ECO:0000256" key="3">
    <source>
        <dbReference type="ARBA" id="ARBA00004749"/>
    </source>
</evidence>
<dbReference type="PROSITE" id="PS01162">
    <property type="entry name" value="QOR_ZETA_CRYSTAL"/>
    <property type="match status" value="1"/>
</dbReference>
<evidence type="ECO:0000256" key="15">
    <source>
        <dbReference type="ARBA" id="ARBA00050566"/>
    </source>
</evidence>
<dbReference type="GO" id="GO:0016491">
    <property type="term" value="F:oxidoreductase activity"/>
    <property type="evidence" value="ECO:0007669"/>
    <property type="project" value="UniProtKB-KW"/>
</dbReference>
<comment type="catalytic activity">
    <reaction evidence="14">
        <text>3-demethylubiquinone-10 + NADPH + 2 H(+) = 3-demethylubiquinol-10 + NADP(+)</text>
        <dbReference type="Rhea" id="RHEA:83247"/>
        <dbReference type="ChEBI" id="CHEBI:15378"/>
        <dbReference type="ChEBI" id="CHEBI:57783"/>
        <dbReference type="ChEBI" id="CHEBI:58349"/>
        <dbReference type="ChEBI" id="CHEBI:64182"/>
        <dbReference type="ChEBI" id="CHEBI:231824"/>
    </reaction>
</comment>
<dbReference type="Pfam" id="PF13602">
    <property type="entry name" value="ADH_zinc_N_2"/>
    <property type="match status" value="1"/>
</dbReference>
<dbReference type="SMART" id="SM00829">
    <property type="entry name" value="PKS_ER"/>
    <property type="match status" value="1"/>
</dbReference>
<feature type="compositionally biased region" description="Basic and acidic residues" evidence="19">
    <location>
        <begin position="592"/>
        <end position="610"/>
    </location>
</feature>
<dbReference type="Gene3D" id="3.40.50.720">
    <property type="entry name" value="NAD(P)-binding Rossmann-like Domain"/>
    <property type="match status" value="1"/>
</dbReference>
<dbReference type="GO" id="GO:0005759">
    <property type="term" value="C:mitochondrial matrix"/>
    <property type="evidence" value="ECO:0007669"/>
    <property type="project" value="UniProtKB-SubCell"/>
</dbReference>
<dbReference type="FunFam" id="3.90.180.10:FF:000009">
    <property type="entry name" value="Reticulon-4-interacting protein 1, mitochondrial"/>
    <property type="match status" value="1"/>
</dbReference>
<dbReference type="SUPFAM" id="SSF51735">
    <property type="entry name" value="NAD(P)-binding Rossmann-fold domains"/>
    <property type="match status" value="1"/>
</dbReference>
<evidence type="ECO:0000256" key="14">
    <source>
        <dbReference type="ARBA" id="ARBA00050485"/>
    </source>
</evidence>
<dbReference type="Gene3D" id="3.90.180.10">
    <property type="entry name" value="Medium-chain alcohol dehydrogenases, catalytic domain"/>
    <property type="match status" value="1"/>
</dbReference>
<evidence type="ECO:0000256" key="18">
    <source>
        <dbReference type="ARBA" id="ARBA00071154"/>
    </source>
</evidence>
<evidence type="ECO:0000256" key="11">
    <source>
        <dbReference type="ARBA" id="ARBA00023002"/>
    </source>
</evidence>
<evidence type="ECO:0000256" key="1">
    <source>
        <dbReference type="ARBA" id="ARBA00004294"/>
    </source>
</evidence>
<dbReference type="InterPro" id="IPR011032">
    <property type="entry name" value="GroES-like_sf"/>
</dbReference>
<feature type="region of interest" description="Disordered" evidence="19">
    <location>
        <begin position="357"/>
        <end position="400"/>
    </location>
</feature>
<keyword evidence="12" id="KW-0496">Mitochondrion</keyword>
<evidence type="ECO:0000256" key="19">
    <source>
        <dbReference type="SAM" id="MobiDB-lite"/>
    </source>
</evidence>
<evidence type="ECO:0000313" key="22">
    <source>
        <dbReference type="RefSeq" id="XP_030637572.1"/>
    </source>
</evidence>
<dbReference type="GO" id="GO:0000166">
    <property type="term" value="F:nucleotide binding"/>
    <property type="evidence" value="ECO:0007669"/>
    <property type="project" value="UniProtKB-KW"/>
</dbReference>
<dbReference type="GeneID" id="115818354"/>
<evidence type="ECO:0000256" key="13">
    <source>
        <dbReference type="ARBA" id="ARBA00023136"/>
    </source>
</evidence>
<evidence type="ECO:0000256" key="2">
    <source>
        <dbReference type="ARBA" id="ARBA00004305"/>
    </source>
</evidence>
<keyword evidence="7" id="KW-1000">Mitochondrion outer membrane</keyword>
<feature type="region of interest" description="Disordered" evidence="19">
    <location>
        <begin position="421"/>
        <end position="481"/>
    </location>
</feature>
<gene>
    <name evidence="22" type="primary">LOC115818354</name>
</gene>
<organism evidence="21 22">
    <name type="scientific">Chanos chanos</name>
    <name type="common">Milkfish</name>
    <name type="synonym">Mugil chanos</name>
    <dbReference type="NCBI Taxonomy" id="29144"/>
    <lineage>
        <taxon>Eukaryota</taxon>
        <taxon>Metazoa</taxon>
        <taxon>Chordata</taxon>
        <taxon>Craniata</taxon>
        <taxon>Vertebrata</taxon>
        <taxon>Euteleostomi</taxon>
        <taxon>Actinopterygii</taxon>
        <taxon>Neopterygii</taxon>
        <taxon>Teleostei</taxon>
        <taxon>Ostariophysi</taxon>
        <taxon>Gonorynchiformes</taxon>
        <taxon>Chanidae</taxon>
        <taxon>Chanos</taxon>
    </lineage>
</organism>
<evidence type="ECO:0000256" key="9">
    <source>
        <dbReference type="ARBA" id="ARBA00022902"/>
    </source>
</evidence>
<dbReference type="CDD" id="cd08248">
    <property type="entry name" value="RTN4I1"/>
    <property type="match status" value="1"/>
</dbReference>
<dbReference type="InterPro" id="IPR013154">
    <property type="entry name" value="ADH-like_N"/>
</dbReference>
<keyword evidence="6" id="KW-0547">Nucleotide-binding</keyword>
<dbReference type="AlphaFoldDB" id="A0A6J2VZU3"/>
<dbReference type="GO" id="GO:0005741">
    <property type="term" value="C:mitochondrial outer membrane"/>
    <property type="evidence" value="ECO:0007669"/>
    <property type="project" value="UniProtKB-SubCell"/>
</dbReference>
<dbReference type="InterPro" id="IPR050700">
    <property type="entry name" value="YIM1/Zinc_Alcohol_DH_Fams"/>
</dbReference>
<feature type="region of interest" description="Disordered" evidence="19">
    <location>
        <begin position="537"/>
        <end position="633"/>
    </location>
</feature>
<comment type="pathway">
    <text evidence="3">Cofactor biosynthesis; ubiquinone biosynthesis.</text>
</comment>
<accession>A0A6J2VZU3</accession>
<evidence type="ECO:0000259" key="20">
    <source>
        <dbReference type="SMART" id="SM00829"/>
    </source>
</evidence>
<feature type="compositionally biased region" description="Low complexity" evidence="19">
    <location>
        <begin position="445"/>
        <end position="458"/>
    </location>
</feature>
<keyword evidence="9" id="KW-0524">Neurogenesis</keyword>
<dbReference type="OrthoDB" id="48317at2759"/>
<dbReference type="InterPro" id="IPR037397">
    <property type="entry name" value="RTN4IP1"/>
</dbReference>
<comment type="catalytic activity">
    <reaction evidence="16">
        <text>3-demethylubiquinone-10 + NADH + 2 H(+) = 3-demethylubiquinol-10 + NAD(+)</text>
        <dbReference type="Rhea" id="RHEA:83243"/>
        <dbReference type="ChEBI" id="CHEBI:15378"/>
        <dbReference type="ChEBI" id="CHEBI:57540"/>
        <dbReference type="ChEBI" id="CHEBI:57945"/>
        <dbReference type="ChEBI" id="CHEBI:64182"/>
        <dbReference type="ChEBI" id="CHEBI:231824"/>
    </reaction>
</comment>
<reference evidence="22" key="1">
    <citation type="submission" date="2025-08" db="UniProtKB">
        <authorList>
            <consortium name="RefSeq"/>
        </authorList>
    </citation>
    <scope>IDENTIFICATION</scope>
</reference>
<keyword evidence="13" id="KW-0472">Membrane</keyword>
<evidence type="ECO:0000256" key="4">
    <source>
        <dbReference type="ARBA" id="ARBA00010371"/>
    </source>
</evidence>
<keyword evidence="5" id="KW-0831">Ubiquinone biosynthesis</keyword>
<dbReference type="GO" id="GO:0006744">
    <property type="term" value="P:ubiquinone biosynthetic process"/>
    <property type="evidence" value="ECO:0007669"/>
    <property type="project" value="UniProtKB-KW"/>
</dbReference>
<comment type="similarity">
    <text evidence="4">Belongs to the zinc-containing alcohol dehydrogenase family. Quinone oxidoreductase subfamily.</text>
</comment>
<comment type="catalytic activity">
    <reaction evidence="17">
        <text>a 3-demethylubiquinone + NADPH + 2 H(+) = a 3-demethylubiquinol + NADP(+)</text>
        <dbReference type="Rhea" id="RHEA:83239"/>
        <dbReference type="Rhea" id="RHEA-COMP:10914"/>
        <dbReference type="Rhea" id="RHEA-COMP:19654"/>
        <dbReference type="ChEBI" id="CHEBI:15378"/>
        <dbReference type="ChEBI" id="CHEBI:57783"/>
        <dbReference type="ChEBI" id="CHEBI:58349"/>
        <dbReference type="ChEBI" id="CHEBI:84422"/>
        <dbReference type="ChEBI" id="CHEBI:231825"/>
    </reaction>
</comment>
<feature type="compositionally biased region" description="Polar residues" evidence="19">
    <location>
        <begin position="567"/>
        <end position="577"/>
    </location>
</feature>
<keyword evidence="8" id="KW-0521">NADP</keyword>
<keyword evidence="10" id="KW-0809">Transit peptide</keyword>
<evidence type="ECO:0000256" key="5">
    <source>
        <dbReference type="ARBA" id="ARBA00022688"/>
    </source>
</evidence>
<name>A0A6J2VZU3_CHACN</name>
<feature type="domain" description="Enoyl reductase (ER)" evidence="20">
    <location>
        <begin position="10"/>
        <end position="351"/>
    </location>
</feature>
<dbReference type="InParanoid" id="A0A6J2VZU3"/>
<dbReference type="InterPro" id="IPR020843">
    <property type="entry name" value="ER"/>
</dbReference>
<proteinExistence type="inferred from homology"/>
<dbReference type="Proteomes" id="UP000504632">
    <property type="component" value="Chromosome 8"/>
</dbReference>